<evidence type="ECO:0000313" key="4">
    <source>
        <dbReference type="Proteomes" id="UP000305539"/>
    </source>
</evidence>
<dbReference type="Pfam" id="PF00156">
    <property type="entry name" value="Pribosyltran"/>
    <property type="match status" value="1"/>
</dbReference>
<dbReference type="CDD" id="cd06223">
    <property type="entry name" value="PRTases_typeI"/>
    <property type="match status" value="1"/>
</dbReference>
<dbReference type="OrthoDB" id="9793412at2"/>
<comment type="caution">
    <text evidence="3">The sequence shown here is derived from an EMBL/GenBank/DDBJ whole genome shotgun (WGS) entry which is preliminary data.</text>
</comment>
<sequence length="271" mass="29322">MKSQLLTACASRPGRYLEKAARAWVAGAPALAGRLAQVVLPNLCVLCGNLSQRTICAGCDEAYWNEARLRCVACALPLSSLGRRREPKGAACYRCSDCASSRPPFDATLALADYRAPLDSLALGLKFRARLALGREFAARLAQLADDRLAPGEWPDVIAPVPLASRRLVERGFNQAWQIAKPLGRALRVPADATLVERTAYTAPQSRLDLEARRHNVGTAFRVEKPVRGLHVAIVDDVMTSGATLEALARTLKAAGARRVTNFVALRTPKN</sequence>
<comment type="similarity">
    <text evidence="1">Belongs to the ComF/GntX family.</text>
</comment>
<dbReference type="InterPro" id="IPR051910">
    <property type="entry name" value="ComF/GntX_DNA_util-trans"/>
</dbReference>
<dbReference type="Gene3D" id="3.40.50.2020">
    <property type="match status" value="1"/>
</dbReference>
<proteinExistence type="inferred from homology"/>
<reference evidence="3 4" key="1">
    <citation type="submission" date="2019-04" db="EMBL/GenBank/DDBJ databases">
        <title>Trinickia sp. 7GSK02, isolated from subtropical forest soil.</title>
        <authorList>
            <person name="Gao Z.-H."/>
            <person name="Qiu L.-H."/>
        </authorList>
    </citation>
    <scope>NUCLEOTIDE SEQUENCE [LARGE SCALE GENOMIC DNA]</scope>
    <source>
        <strain evidence="3 4">7GSK02</strain>
    </source>
</reference>
<evidence type="ECO:0000259" key="2">
    <source>
        <dbReference type="Pfam" id="PF00156"/>
    </source>
</evidence>
<protein>
    <submittedName>
        <fullName evidence="3">ComF family protein</fullName>
    </submittedName>
</protein>
<dbReference type="Proteomes" id="UP000305539">
    <property type="component" value="Unassembled WGS sequence"/>
</dbReference>
<keyword evidence="4" id="KW-1185">Reference proteome</keyword>
<dbReference type="InterPro" id="IPR000836">
    <property type="entry name" value="PRTase_dom"/>
</dbReference>
<evidence type="ECO:0000313" key="3">
    <source>
        <dbReference type="EMBL" id="TKC89569.1"/>
    </source>
</evidence>
<feature type="domain" description="Phosphoribosyltransferase" evidence="2">
    <location>
        <begin position="213"/>
        <end position="264"/>
    </location>
</feature>
<name>A0A4U1I817_9BURK</name>
<gene>
    <name evidence="3" type="ORF">FAZ69_11625</name>
</gene>
<dbReference type="AlphaFoldDB" id="A0A4U1I817"/>
<organism evidence="3 4">
    <name type="scientific">Trinickia terrae</name>
    <dbReference type="NCBI Taxonomy" id="2571161"/>
    <lineage>
        <taxon>Bacteria</taxon>
        <taxon>Pseudomonadati</taxon>
        <taxon>Pseudomonadota</taxon>
        <taxon>Betaproteobacteria</taxon>
        <taxon>Burkholderiales</taxon>
        <taxon>Burkholderiaceae</taxon>
        <taxon>Trinickia</taxon>
    </lineage>
</organism>
<dbReference type="PANTHER" id="PTHR47505:SF1">
    <property type="entry name" value="DNA UTILIZATION PROTEIN YHGH"/>
    <property type="match status" value="1"/>
</dbReference>
<dbReference type="PANTHER" id="PTHR47505">
    <property type="entry name" value="DNA UTILIZATION PROTEIN YHGH"/>
    <property type="match status" value="1"/>
</dbReference>
<dbReference type="EMBL" id="SWJE01000005">
    <property type="protein sequence ID" value="TKC89569.1"/>
    <property type="molecule type" value="Genomic_DNA"/>
</dbReference>
<accession>A0A4U1I817</accession>
<dbReference type="SUPFAM" id="SSF53271">
    <property type="entry name" value="PRTase-like"/>
    <property type="match status" value="1"/>
</dbReference>
<evidence type="ECO:0000256" key="1">
    <source>
        <dbReference type="ARBA" id="ARBA00008007"/>
    </source>
</evidence>
<dbReference type="InterPro" id="IPR029057">
    <property type="entry name" value="PRTase-like"/>
</dbReference>